<evidence type="ECO:0000313" key="3">
    <source>
        <dbReference type="WBParaSite" id="scf7180000420510.g5402"/>
    </source>
</evidence>
<sequence length="207" mass="24245">MITLIKQPVRFLQFTFKTEGYRQRIVIIKCVNESGDDNIATIDVNPENRQICHKNYYQSQIVKTKLCANDKYELLVIPNEKHSKRGEYRMDCEQAIYENNYLNKYLIVIDKSGKANCKLDNKNKSEIIDEIKDNFDNKLNENEKNAEEKIKKLFDEQDKFGAKEKGKNVVVNYAPPLKINENKQEPYIVQSPYGHVYQDQNAQNKGK</sequence>
<name>A0A915NUV8_9BILA</name>
<evidence type="ECO:0000256" key="1">
    <source>
        <dbReference type="SAM" id="Coils"/>
    </source>
</evidence>
<accession>A0A915NUV8</accession>
<feature type="coiled-coil region" evidence="1">
    <location>
        <begin position="128"/>
        <end position="156"/>
    </location>
</feature>
<organism evidence="2 3">
    <name type="scientific">Meloidogyne floridensis</name>
    <dbReference type="NCBI Taxonomy" id="298350"/>
    <lineage>
        <taxon>Eukaryota</taxon>
        <taxon>Metazoa</taxon>
        <taxon>Ecdysozoa</taxon>
        <taxon>Nematoda</taxon>
        <taxon>Chromadorea</taxon>
        <taxon>Rhabditida</taxon>
        <taxon>Tylenchina</taxon>
        <taxon>Tylenchomorpha</taxon>
        <taxon>Tylenchoidea</taxon>
        <taxon>Meloidogynidae</taxon>
        <taxon>Meloidogyninae</taxon>
        <taxon>Meloidogyne</taxon>
    </lineage>
</organism>
<reference evidence="3" key="1">
    <citation type="submission" date="2022-11" db="UniProtKB">
        <authorList>
            <consortium name="WormBaseParasite"/>
        </authorList>
    </citation>
    <scope>IDENTIFICATION</scope>
</reference>
<keyword evidence="1" id="KW-0175">Coiled coil</keyword>
<dbReference type="WBParaSite" id="scf7180000420510.g5402">
    <property type="protein sequence ID" value="scf7180000420510.g5402"/>
    <property type="gene ID" value="scf7180000420510.g5402"/>
</dbReference>
<keyword evidence="2" id="KW-1185">Reference proteome</keyword>
<evidence type="ECO:0000313" key="2">
    <source>
        <dbReference type="Proteomes" id="UP000887560"/>
    </source>
</evidence>
<dbReference type="AlphaFoldDB" id="A0A915NUV8"/>
<protein>
    <submittedName>
        <fullName evidence="3">Major sperm protein</fullName>
    </submittedName>
</protein>
<proteinExistence type="predicted"/>
<dbReference type="Proteomes" id="UP000887560">
    <property type="component" value="Unplaced"/>
</dbReference>